<gene>
    <name evidence="2" type="ORF">GMARGA_LOCUS8692</name>
</gene>
<protein>
    <submittedName>
        <fullName evidence="2">5853_t:CDS:1</fullName>
    </submittedName>
</protein>
<evidence type="ECO:0000256" key="1">
    <source>
        <dbReference type="SAM" id="MobiDB-lite"/>
    </source>
</evidence>
<accession>A0ABN7UN72</accession>
<proteinExistence type="predicted"/>
<name>A0ABN7UN72_GIGMA</name>
<sequence length="162" mass="18981">DKQRENTGCPPQGCTGISFENDQDQNKFVAGVKNNQQSNPKSPFLGLKDIECLEIELIQRQQFNNKLRWNRQTNNWWNKQKNSSIISRIIELMSIKDLEVELNKIEGHSGNKWNNLSIDPLEELPIGQPYKKNALDYQRTHNRNIIALYQLDPRSRKQSNKY</sequence>
<evidence type="ECO:0000313" key="2">
    <source>
        <dbReference type="EMBL" id="CAG8638091.1"/>
    </source>
</evidence>
<feature type="non-terminal residue" evidence="2">
    <location>
        <position position="1"/>
    </location>
</feature>
<dbReference type="Proteomes" id="UP000789901">
    <property type="component" value="Unassembled WGS sequence"/>
</dbReference>
<organism evidence="2 3">
    <name type="scientific">Gigaspora margarita</name>
    <dbReference type="NCBI Taxonomy" id="4874"/>
    <lineage>
        <taxon>Eukaryota</taxon>
        <taxon>Fungi</taxon>
        <taxon>Fungi incertae sedis</taxon>
        <taxon>Mucoromycota</taxon>
        <taxon>Glomeromycotina</taxon>
        <taxon>Glomeromycetes</taxon>
        <taxon>Diversisporales</taxon>
        <taxon>Gigasporaceae</taxon>
        <taxon>Gigaspora</taxon>
    </lineage>
</organism>
<comment type="caution">
    <text evidence="2">The sequence shown here is derived from an EMBL/GenBank/DDBJ whole genome shotgun (WGS) entry which is preliminary data.</text>
</comment>
<dbReference type="EMBL" id="CAJVQB010004519">
    <property type="protein sequence ID" value="CAG8638091.1"/>
    <property type="molecule type" value="Genomic_DNA"/>
</dbReference>
<keyword evidence="3" id="KW-1185">Reference proteome</keyword>
<reference evidence="2 3" key="1">
    <citation type="submission" date="2021-06" db="EMBL/GenBank/DDBJ databases">
        <authorList>
            <person name="Kallberg Y."/>
            <person name="Tangrot J."/>
            <person name="Rosling A."/>
        </authorList>
    </citation>
    <scope>NUCLEOTIDE SEQUENCE [LARGE SCALE GENOMIC DNA]</scope>
    <source>
        <strain evidence="2 3">120-4 pot B 10/14</strain>
    </source>
</reference>
<evidence type="ECO:0000313" key="3">
    <source>
        <dbReference type="Proteomes" id="UP000789901"/>
    </source>
</evidence>
<feature type="region of interest" description="Disordered" evidence="1">
    <location>
        <begin position="1"/>
        <end position="20"/>
    </location>
</feature>